<feature type="binding site" evidence="21">
    <location>
        <position position="573"/>
    </location>
    <ligand>
        <name>Mn(2+)</name>
        <dbReference type="ChEBI" id="CHEBI:29035"/>
    </ligand>
</feature>
<keyword evidence="17 23" id="KW-0961">Cell wall biogenesis/degradation</keyword>
<comment type="similarity">
    <text evidence="4 23">Belongs to the glycosyltransferase 2 family. Plant cellulose synthase subfamily.</text>
</comment>
<feature type="active site" evidence="19">
    <location>
        <position position="746"/>
    </location>
</feature>
<dbReference type="InterPro" id="IPR005150">
    <property type="entry name" value="Cellulose_synth"/>
</dbReference>
<feature type="binding site" evidence="21">
    <location>
        <position position="549"/>
    </location>
    <ligand>
        <name>Mn(2+)</name>
        <dbReference type="ChEBI" id="CHEBI:29035"/>
    </ligand>
</feature>
<evidence type="ECO:0000256" key="24">
    <source>
        <dbReference type="SAM" id="MobiDB-lite"/>
    </source>
</evidence>
<feature type="binding site" evidence="20">
    <location>
        <position position="376"/>
    </location>
    <ligand>
        <name>UDP-alpha-D-glucose</name>
        <dbReference type="ChEBI" id="CHEBI:58885"/>
    </ligand>
</feature>
<evidence type="ECO:0000256" key="17">
    <source>
        <dbReference type="ARBA" id="ARBA00023316"/>
    </source>
</evidence>
<dbReference type="CDD" id="cd16617">
    <property type="entry name" value="mRING-HC-C4C4_CesA"/>
    <property type="match status" value="1"/>
</dbReference>
<feature type="transmembrane region" description="Helical" evidence="23">
    <location>
        <begin position="1006"/>
        <end position="1026"/>
    </location>
</feature>
<dbReference type="SUPFAM" id="SSF53448">
    <property type="entry name" value="Nucleotide-diphospho-sugar transferases"/>
    <property type="match status" value="1"/>
</dbReference>
<dbReference type="Gene3D" id="3.90.550.10">
    <property type="entry name" value="Spore Coat Polysaccharide Biosynthesis Protein SpsA, Chain A"/>
    <property type="match status" value="1"/>
</dbReference>
<keyword evidence="8 23" id="KW-0812">Transmembrane</keyword>
<comment type="pathway">
    <text evidence="3 23">Glycan metabolism; plant cellulose biosynthesis.</text>
</comment>
<feature type="binding site" evidence="20">
    <location>
        <position position="377"/>
    </location>
    <ligand>
        <name>UDP-alpha-D-glucose</name>
        <dbReference type="ChEBI" id="CHEBI:58885"/>
    </ligand>
</feature>
<feature type="transmembrane region" description="Helical" evidence="23">
    <location>
        <begin position="241"/>
        <end position="262"/>
    </location>
</feature>
<keyword evidence="16" id="KW-0464">Manganese</keyword>
<evidence type="ECO:0000256" key="11">
    <source>
        <dbReference type="ARBA" id="ARBA00022833"/>
    </source>
</evidence>
<feature type="transmembrane region" description="Helical" evidence="23">
    <location>
        <begin position="312"/>
        <end position="331"/>
    </location>
</feature>
<evidence type="ECO:0000259" key="25">
    <source>
        <dbReference type="PROSITE" id="PS50089"/>
    </source>
</evidence>
<dbReference type="SUPFAM" id="SSF57850">
    <property type="entry name" value="RING/U-box"/>
    <property type="match status" value="1"/>
</dbReference>
<dbReference type="AlphaFoldDB" id="A0AAE1W615"/>
<evidence type="ECO:0000256" key="20">
    <source>
        <dbReference type="PIRSR" id="PIRSR605150-2"/>
    </source>
</evidence>
<dbReference type="GO" id="GO:0071555">
    <property type="term" value="P:cell wall organization"/>
    <property type="evidence" value="ECO:0007669"/>
    <property type="project" value="UniProtKB-KW"/>
</dbReference>
<evidence type="ECO:0000256" key="22">
    <source>
        <dbReference type="PROSITE-ProRule" id="PRU00175"/>
    </source>
</evidence>
<evidence type="ECO:0000256" key="10">
    <source>
        <dbReference type="ARBA" id="ARBA00022771"/>
    </source>
</evidence>
<dbReference type="GO" id="GO:0016760">
    <property type="term" value="F:cellulose synthase (UDP-forming) activity"/>
    <property type="evidence" value="ECO:0007669"/>
    <property type="project" value="UniProtKB-EC"/>
</dbReference>
<evidence type="ECO:0000256" key="12">
    <source>
        <dbReference type="ARBA" id="ARBA00022916"/>
    </source>
</evidence>
<dbReference type="GO" id="GO:0005886">
    <property type="term" value="C:plasma membrane"/>
    <property type="evidence" value="ECO:0007669"/>
    <property type="project" value="UniProtKB-SubCell"/>
</dbReference>
<dbReference type="PANTHER" id="PTHR13301">
    <property type="entry name" value="X-BOX TRANSCRIPTION FACTOR-RELATED"/>
    <property type="match status" value="1"/>
</dbReference>
<evidence type="ECO:0000256" key="4">
    <source>
        <dbReference type="ARBA" id="ARBA00007548"/>
    </source>
</evidence>
<dbReference type="Pfam" id="PF03552">
    <property type="entry name" value="Cellulose_synt"/>
    <property type="match status" value="2"/>
</dbReference>
<dbReference type="EC" id="2.4.1.12" evidence="23"/>
<evidence type="ECO:0000256" key="5">
    <source>
        <dbReference type="ARBA" id="ARBA00022475"/>
    </source>
</evidence>
<evidence type="ECO:0000256" key="15">
    <source>
        <dbReference type="ARBA" id="ARBA00023136"/>
    </source>
</evidence>
<evidence type="ECO:0000256" key="8">
    <source>
        <dbReference type="ARBA" id="ARBA00022692"/>
    </source>
</evidence>
<feature type="active site" evidence="19">
    <location>
        <position position="406"/>
    </location>
</feature>
<dbReference type="InterPro" id="IPR013083">
    <property type="entry name" value="Znf_RING/FYVE/PHD"/>
</dbReference>
<dbReference type="InterPro" id="IPR027934">
    <property type="entry name" value="CES_Znf_RING"/>
</dbReference>
<evidence type="ECO:0000256" key="21">
    <source>
        <dbReference type="PIRSR" id="PIRSR605150-3"/>
    </source>
</evidence>
<keyword evidence="12 23" id="KW-0135">Cellulose biosynthesis</keyword>
<comment type="subcellular location">
    <subcellularLocation>
        <location evidence="2 23">Cell membrane</location>
        <topology evidence="2 23">Multi-pass membrane protein</topology>
    </subcellularLocation>
</comment>
<feature type="transmembrane region" description="Helical" evidence="23">
    <location>
        <begin position="894"/>
        <end position="914"/>
    </location>
</feature>
<comment type="caution">
    <text evidence="23">Lacks conserved residue(s) required for the propagation of feature annotation.</text>
</comment>
<feature type="transmembrane region" description="Helical" evidence="23">
    <location>
        <begin position="823"/>
        <end position="844"/>
    </location>
</feature>
<dbReference type="EMBL" id="JACGWL010000014">
    <property type="protein sequence ID" value="KAK4387406.1"/>
    <property type="molecule type" value="Genomic_DNA"/>
</dbReference>
<accession>A0AAE1W615</accession>
<keyword evidence="14" id="KW-0007">Acetylation</keyword>
<proteinExistence type="inferred from homology"/>
<reference evidence="26" key="2">
    <citation type="journal article" date="2024" name="Plant">
        <title>Genomic evolution and insights into agronomic trait innovations of Sesamum species.</title>
        <authorList>
            <person name="Miao H."/>
            <person name="Wang L."/>
            <person name="Qu L."/>
            <person name="Liu H."/>
            <person name="Sun Y."/>
            <person name="Le M."/>
            <person name="Wang Q."/>
            <person name="Wei S."/>
            <person name="Zheng Y."/>
            <person name="Lin W."/>
            <person name="Duan Y."/>
            <person name="Cao H."/>
            <person name="Xiong S."/>
            <person name="Wang X."/>
            <person name="Wei L."/>
            <person name="Li C."/>
            <person name="Ma Q."/>
            <person name="Ju M."/>
            <person name="Zhao R."/>
            <person name="Li G."/>
            <person name="Mu C."/>
            <person name="Tian Q."/>
            <person name="Mei H."/>
            <person name="Zhang T."/>
            <person name="Gao T."/>
            <person name="Zhang H."/>
        </authorList>
    </citation>
    <scope>NUCLEOTIDE SEQUENCE</scope>
    <source>
        <strain evidence="26">K16</strain>
    </source>
</reference>
<dbReference type="InterPro" id="IPR029044">
    <property type="entry name" value="Nucleotide-diphossugar_trans"/>
</dbReference>
<feature type="transmembrane region" description="Helical" evidence="23">
    <location>
        <begin position="976"/>
        <end position="994"/>
    </location>
</feature>
<dbReference type="GO" id="GO:0008270">
    <property type="term" value="F:zinc ion binding"/>
    <property type="evidence" value="ECO:0007669"/>
    <property type="project" value="UniProtKB-KW"/>
</dbReference>
<evidence type="ECO:0000256" key="1">
    <source>
        <dbReference type="ARBA" id="ARBA00001936"/>
    </source>
</evidence>
<evidence type="ECO:0000256" key="6">
    <source>
        <dbReference type="ARBA" id="ARBA00022676"/>
    </source>
</evidence>
<evidence type="ECO:0000256" key="2">
    <source>
        <dbReference type="ARBA" id="ARBA00004651"/>
    </source>
</evidence>
<comment type="caution">
    <text evidence="26">The sequence shown here is derived from an EMBL/GenBank/DDBJ whole genome shotgun (WGS) entry which is preliminary data.</text>
</comment>
<dbReference type="PROSITE" id="PS50089">
    <property type="entry name" value="ZF_RING_2"/>
    <property type="match status" value="1"/>
</dbReference>
<keyword evidence="5 23" id="KW-1003">Cell membrane</keyword>
<dbReference type="GO" id="GO:0030244">
    <property type="term" value="P:cellulose biosynthetic process"/>
    <property type="evidence" value="ECO:0007669"/>
    <property type="project" value="UniProtKB-KW"/>
</dbReference>
<dbReference type="InterPro" id="IPR001841">
    <property type="entry name" value="Znf_RING"/>
</dbReference>
<comment type="cofactor">
    <cofactor evidence="23">
        <name>Zn(2+)</name>
        <dbReference type="ChEBI" id="CHEBI:29105"/>
    </cofactor>
    <text evidence="23">Binds 2 Zn(2+) ions per subunit.</text>
</comment>
<feature type="region of interest" description="Disordered" evidence="24">
    <location>
        <begin position="654"/>
        <end position="676"/>
    </location>
</feature>
<keyword evidence="13 23" id="KW-1133">Transmembrane helix</keyword>
<evidence type="ECO:0000256" key="19">
    <source>
        <dbReference type="PIRSR" id="PIRSR605150-1"/>
    </source>
</evidence>
<gene>
    <name evidence="26" type="ORF">Sango_2347200</name>
</gene>
<dbReference type="Pfam" id="PF14569">
    <property type="entry name" value="zf-UDP"/>
    <property type="match status" value="1"/>
</dbReference>
<feature type="binding site" evidence="20">
    <location>
        <position position="548"/>
    </location>
    <ligand>
        <name>UDP-alpha-D-glucose</name>
        <dbReference type="ChEBI" id="CHEBI:58885"/>
    </ligand>
</feature>
<feature type="domain" description="RING-type" evidence="25">
    <location>
        <begin position="39"/>
        <end position="85"/>
    </location>
</feature>
<evidence type="ECO:0000256" key="7">
    <source>
        <dbReference type="ARBA" id="ARBA00022679"/>
    </source>
</evidence>
<keyword evidence="9 23" id="KW-0479">Metal-binding</keyword>
<evidence type="ECO:0000313" key="27">
    <source>
        <dbReference type="Proteomes" id="UP001289374"/>
    </source>
</evidence>
<keyword evidence="6 23" id="KW-0328">Glycosyltransferase</keyword>
<feature type="binding site" evidence="20">
    <location>
        <position position="406"/>
    </location>
    <ligand>
        <name>UDP-alpha-D-glucose</name>
        <dbReference type="ChEBI" id="CHEBI:58885"/>
    </ligand>
</feature>
<evidence type="ECO:0000256" key="14">
    <source>
        <dbReference type="ARBA" id="ARBA00022990"/>
    </source>
</evidence>
<name>A0AAE1W615_9LAMI</name>
<evidence type="ECO:0000256" key="23">
    <source>
        <dbReference type="RuleBase" id="RU361116"/>
    </source>
</evidence>
<feature type="transmembrane region" description="Helical" evidence="23">
    <location>
        <begin position="282"/>
        <end position="300"/>
    </location>
</feature>
<evidence type="ECO:0000256" key="16">
    <source>
        <dbReference type="ARBA" id="ARBA00023211"/>
    </source>
</evidence>
<evidence type="ECO:0000256" key="9">
    <source>
        <dbReference type="ARBA" id="ARBA00022723"/>
    </source>
</evidence>
<evidence type="ECO:0000256" key="13">
    <source>
        <dbReference type="ARBA" id="ARBA00022989"/>
    </source>
</evidence>
<dbReference type="Proteomes" id="UP001289374">
    <property type="component" value="Unassembled WGS sequence"/>
</dbReference>
<keyword evidence="15 23" id="KW-0472">Membrane</keyword>
<sequence>MDTKGRLVAGSHNRNEFVLINADEIGRVTSVKELTGQICQICGDEIEFTVDGEPFVACNECAFPVCRPCYEYERREGNQACPQCKTRYKRIKGSPRVDGDEDEDEFDDLENEFDYNGNERRDHQHIAEGALSGRLNIGRTASGITTPSELDATAINSEIPLLTYGQEDDTISADKHALIIPPFMARGKRVHPMPFTDSSMTLPPRPMDPKKDLAVYGYGTVAWKERMEEWKKKQMINFKWLSIKAILVVLMEMSWMILIYLSRMDEGRQPLSRKLPIPSSKINPYRMIILLRMAVLGLFFHYRILHPVNDAYGLWLTSIICEIWFAVSWIFDQFPKWFPIERETYLDRLSLRYEKEGKPSELAAVDIFVSTVDPLKEPPLITANTVLSILAVDYPVDKVACYVSDDGAAMLTFEALSETSEFARKWVPFCKKFSIEPRAPEWYFAQKVDYLRDKVEPTFVRERRAMKREYEEFKVRINGLVAMAQKVPEDGWTMQDGTPWPGNNVRDHPGMIQVSILGQNGVRDIEGNELPRLIYVSREKRPGFEHHKKAGAMNALIRVSAVISNAPYLLNVDCDHYINNSKALREAMCFMMDPQAGKKICYVQFPQRFDGIDRHDRYSNRNVVFFDINMKGLDGIQGPIYVGTGCVFRRQALSRKKNKKGKSKENKKKRIDSEKSSLMPQIKFEKKFGQSPVFIASTLLEDGGVPQGATSASLLKEAIHVISCGYEDKTEWGKEVGWIYGSVTEDILTGFKMHCHGWRSVYCIPRRPAFKGSAPINLSDRLHQVLRWALGSVEILLSRHCPIWYGYGCGLKPLERFSYINSVVYPLTSLPLIVYCTLPAVCLLTGKFIVPEISNYASIVFMGLFISIAATSILEMQWGGVGIDDWWRNEQFWVIGGVSSHFFALFQGLLKVLAGVNTNFTVTSKAADDGEFSELYLFKWTSLLIPPLTLMIINIIGVAVGISDAINNGYESWGPLFGKLFFAIWVIVHLYPFLKGFMGKQDRLPTIIVVWSILLASIFSLLWVRINPFLSRDGIVLEVCGLDCD</sequence>
<protein>
    <recommendedName>
        <fullName evidence="23">Cellulose synthase</fullName>
        <ecNumber evidence="23">2.4.1.12</ecNumber>
    </recommendedName>
</protein>
<evidence type="ECO:0000313" key="26">
    <source>
        <dbReference type="EMBL" id="KAK4387406.1"/>
    </source>
</evidence>
<keyword evidence="27" id="KW-1185">Reference proteome</keyword>
<reference evidence="26" key="1">
    <citation type="submission" date="2020-06" db="EMBL/GenBank/DDBJ databases">
        <authorList>
            <person name="Li T."/>
            <person name="Hu X."/>
            <person name="Zhang T."/>
            <person name="Song X."/>
            <person name="Zhang H."/>
            <person name="Dai N."/>
            <person name="Sheng W."/>
            <person name="Hou X."/>
            <person name="Wei L."/>
        </authorList>
    </citation>
    <scope>NUCLEOTIDE SEQUENCE</scope>
    <source>
        <strain evidence="26">K16</strain>
        <tissue evidence="26">Leaf</tissue>
    </source>
</reference>
<feature type="binding site" evidence="20">
    <location>
        <position position="370"/>
    </location>
    <ligand>
        <name>UDP-alpha-D-glucose</name>
        <dbReference type="ChEBI" id="CHEBI:58885"/>
    </ligand>
</feature>
<comment type="catalytic activity">
    <reaction evidence="18 23">
        <text>[(1-&gt;4)-beta-D-glucosyl](n) + UDP-alpha-D-glucose = [(1-&gt;4)-beta-D-glucosyl](n+1) + UDP + H(+)</text>
        <dbReference type="Rhea" id="RHEA:19929"/>
        <dbReference type="Rhea" id="RHEA-COMP:10033"/>
        <dbReference type="Rhea" id="RHEA-COMP:10034"/>
        <dbReference type="ChEBI" id="CHEBI:15378"/>
        <dbReference type="ChEBI" id="CHEBI:18246"/>
        <dbReference type="ChEBI" id="CHEBI:58223"/>
        <dbReference type="ChEBI" id="CHEBI:58885"/>
        <dbReference type="EC" id="2.4.1.12"/>
    </reaction>
</comment>
<keyword evidence="10 22" id="KW-0863">Zinc-finger</keyword>
<organism evidence="26 27">
    <name type="scientific">Sesamum angolense</name>
    <dbReference type="NCBI Taxonomy" id="2727404"/>
    <lineage>
        <taxon>Eukaryota</taxon>
        <taxon>Viridiplantae</taxon>
        <taxon>Streptophyta</taxon>
        <taxon>Embryophyta</taxon>
        <taxon>Tracheophyta</taxon>
        <taxon>Spermatophyta</taxon>
        <taxon>Magnoliopsida</taxon>
        <taxon>eudicotyledons</taxon>
        <taxon>Gunneridae</taxon>
        <taxon>Pentapetalae</taxon>
        <taxon>asterids</taxon>
        <taxon>lamiids</taxon>
        <taxon>Lamiales</taxon>
        <taxon>Pedaliaceae</taxon>
        <taxon>Sesamum</taxon>
    </lineage>
</organism>
<keyword evidence="7 23" id="KW-0808">Transferase</keyword>
<keyword evidence="11 23" id="KW-0862">Zinc</keyword>
<feature type="transmembrane region" description="Helical" evidence="23">
    <location>
        <begin position="856"/>
        <end position="874"/>
    </location>
</feature>
<dbReference type="Gene3D" id="3.30.40.10">
    <property type="entry name" value="Zinc/RING finger domain, C3HC4 (zinc finger)"/>
    <property type="match status" value="1"/>
</dbReference>
<feature type="transmembrane region" description="Helical" evidence="23">
    <location>
        <begin position="935"/>
        <end position="956"/>
    </location>
</feature>
<evidence type="ECO:0000256" key="18">
    <source>
        <dbReference type="ARBA" id="ARBA00048682"/>
    </source>
</evidence>
<dbReference type="FunFam" id="3.90.550.10:FF:000009">
    <property type="entry name" value="Cellulose synthase"/>
    <property type="match status" value="1"/>
</dbReference>
<dbReference type="FunFam" id="3.30.40.10:FF:000031">
    <property type="entry name" value="Cellulose synthase"/>
    <property type="match status" value="1"/>
</dbReference>
<comment type="cofactor">
    <cofactor evidence="1">
        <name>Mn(2+)</name>
        <dbReference type="ChEBI" id="CHEBI:29035"/>
    </cofactor>
</comment>
<feature type="compositionally biased region" description="Basic residues" evidence="24">
    <location>
        <begin position="654"/>
        <end position="670"/>
    </location>
</feature>
<evidence type="ECO:0000256" key="3">
    <source>
        <dbReference type="ARBA" id="ARBA00004768"/>
    </source>
</evidence>